<accession>A0A0F3RR53</accession>
<dbReference type="PATRIC" id="fig|216463.3.peg.1112"/>
<protein>
    <submittedName>
        <fullName evidence="4">Transcriptional regulator</fullName>
    </submittedName>
</protein>
<dbReference type="OrthoDB" id="9789954at2"/>
<evidence type="ECO:0000313" key="5">
    <source>
        <dbReference type="Proteomes" id="UP000033491"/>
    </source>
</evidence>
<dbReference type="Proteomes" id="UP000033491">
    <property type="component" value="Unassembled WGS sequence"/>
</dbReference>
<dbReference type="InterPro" id="IPR016032">
    <property type="entry name" value="Sig_transdc_resp-reg_C-effctor"/>
</dbReference>
<gene>
    <name evidence="4" type="ORF">VC81_09295</name>
</gene>
<dbReference type="STRING" id="216463.VC81_09295"/>
<evidence type="ECO:0000313" key="4">
    <source>
        <dbReference type="EMBL" id="KJW12084.1"/>
    </source>
</evidence>
<feature type="domain" description="DUF2087" evidence="3">
    <location>
        <begin position="168"/>
        <end position="235"/>
    </location>
</feature>
<organism evidence="4 5">
    <name type="scientific">Levilactobacillus spicheri</name>
    <dbReference type="NCBI Taxonomy" id="216463"/>
    <lineage>
        <taxon>Bacteria</taxon>
        <taxon>Bacillati</taxon>
        <taxon>Bacillota</taxon>
        <taxon>Bacilli</taxon>
        <taxon>Lactobacillales</taxon>
        <taxon>Lactobacillaceae</taxon>
        <taxon>Levilactobacillus</taxon>
    </lineage>
</organism>
<evidence type="ECO:0000256" key="1">
    <source>
        <dbReference type="ARBA" id="ARBA00023015"/>
    </source>
</evidence>
<evidence type="ECO:0000259" key="3">
    <source>
        <dbReference type="Pfam" id="PF09860"/>
    </source>
</evidence>
<evidence type="ECO:0000256" key="2">
    <source>
        <dbReference type="ARBA" id="ARBA00023163"/>
    </source>
</evidence>
<proteinExistence type="predicted"/>
<dbReference type="Pfam" id="PF09860">
    <property type="entry name" value="DUF2087"/>
    <property type="match status" value="1"/>
</dbReference>
<keyword evidence="2" id="KW-0804">Transcription</keyword>
<comment type="caution">
    <text evidence="4">The sequence shown here is derived from an EMBL/GenBank/DDBJ whole genome shotgun (WGS) entry which is preliminary data.</text>
</comment>
<sequence length="245" mass="28451">MDLNQLTLTDLKRGWSQTATAIQCNYCDTQWPRETAPAVMAQHIQTVHGGALQALIHLDSRYNTLTAKQQDLLTAFATGIKDRDLANQTGVSAATIRHQKFTFREKAKQAKLYLATYQAAFAQEDPHERLLDVPQHPQDPDDRWLITEAEAAKTLQRYFDFTTEPPTLIRWPKKQKAVIVILTRIIAEIPLNHHFTEPEINAYLRPIYFDYTMVRRFLIEYHFLQRTPDGTAYWRTVPTQERKDV</sequence>
<dbReference type="EMBL" id="JZCR01000021">
    <property type="protein sequence ID" value="KJW12084.1"/>
    <property type="molecule type" value="Genomic_DNA"/>
</dbReference>
<keyword evidence="1" id="KW-0805">Transcription regulation</keyword>
<reference evidence="4 5" key="1">
    <citation type="submission" date="2015-03" db="EMBL/GenBank/DDBJ databases">
        <authorList>
            <person name="Zheng J."/>
            <person name="Ganezle M."/>
        </authorList>
    </citation>
    <scope>NUCLEOTIDE SEQUENCE [LARGE SCALE GENOMIC DNA]</scope>
    <source>
        <strain evidence="4 5">LP38</strain>
    </source>
</reference>
<dbReference type="GO" id="GO:0003677">
    <property type="term" value="F:DNA binding"/>
    <property type="evidence" value="ECO:0007669"/>
    <property type="project" value="InterPro"/>
</dbReference>
<dbReference type="InterPro" id="IPR018656">
    <property type="entry name" value="DUF2087"/>
</dbReference>
<dbReference type="RefSeq" id="WP_045807808.1">
    <property type="nucleotide sequence ID" value="NZ_JZCR01000021.1"/>
</dbReference>
<name>A0A0F3RR53_9LACO</name>
<dbReference type="GO" id="GO:0006355">
    <property type="term" value="P:regulation of DNA-templated transcription"/>
    <property type="evidence" value="ECO:0007669"/>
    <property type="project" value="InterPro"/>
</dbReference>
<dbReference type="AlphaFoldDB" id="A0A0F3RR53"/>
<dbReference type="SUPFAM" id="SSF46894">
    <property type="entry name" value="C-terminal effector domain of the bipartite response regulators"/>
    <property type="match status" value="1"/>
</dbReference>